<gene>
    <name evidence="1" type="ORF">AVEN_182054_1</name>
    <name evidence="2" type="ORF">AVEN_251339_1</name>
</gene>
<comment type="caution">
    <text evidence="1">The sequence shown here is derived from an EMBL/GenBank/DDBJ whole genome shotgun (WGS) entry which is preliminary data.</text>
</comment>
<reference evidence="1 3" key="1">
    <citation type="journal article" date="2019" name="Sci. Rep.">
        <title>Orb-weaving spider Araneus ventricosus genome elucidates the spidroin gene catalogue.</title>
        <authorList>
            <person name="Kono N."/>
            <person name="Nakamura H."/>
            <person name="Ohtoshi R."/>
            <person name="Moran D.A.P."/>
            <person name="Shinohara A."/>
            <person name="Yoshida Y."/>
            <person name="Fujiwara M."/>
            <person name="Mori M."/>
            <person name="Tomita M."/>
            <person name="Arakawa K."/>
        </authorList>
    </citation>
    <scope>NUCLEOTIDE SEQUENCE [LARGE SCALE GENOMIC DNA]</scope>
</reference>
<sequence>MPFEKNERALLMKLFYQSGSNLSIALREYRGLNGLPKGPMSRKAFKKMIAKFEETLELSVLKGREWKRLSYETADEVALVVVERMSGSQYSSTSARAVSRDLSLPWSIVQNVLRSTVKWYPYKIHLVQVLNLADPDERTQ</sequence>
<evidence type="ECO:0000313" key="2">
    <source>
        <dbReference type="EMBL" id="GBN80620.1"/>
    </source>
</evidence>
<accession>A0A4Y2RZ51</accession>
<organism evidence="1 3">
    <name type="scientific">Araneus ventricosus</name>
    <name type="common">Orbweaver spider</name>
    <name type="synonym">Epeira ventricosa</name>
    <dbReference type="NCBI Taxonomy" id="182803"/>
    <lineage>
        <taxon>Eukaryota</taxon>
        <taxon>Metazoa</taxon>
        <taxon>Ecdysozoa</taxon>
        <taxon>Arthropoda</taxon>
        <taxon>Chelicerata</taxon>
        <taxon>Arachnida</taxon>
        <taxon>Araneae</taxon>
        <taxon>Araneomorphae</taxon>
        <taxon>Entelegynae</taxon>
        <taxon>Araneoidea</taxon>
        <taxon>Araneidae</taxon>
        <taxon>Araneus</taxon>
    </lineage>
</organism>
<dbReference type="Proteomes" id="UP000499080">
    <property type="component" value="Unassembled WGS sequence"/>
</dbReference>
<dbReference type="EMBL" id="BGPR01018970">
    <property type="protein sequence ID" value="GBN80620.1"/>
    <property type="molecule type" value="Genomic_DNA"/>
</dbReference>
<name>A0A4Y2RZ51_ARAVE</name>
<proteinExistence type="predicted"/>
<protein>
    <recommendedName>
        <fullName evidence="4">DUF4817 domain-containing protein</fullName>
    </recommendedName>
</protein>
<dbReference type="EMBL" id="BGPR01018969">
    <property type="protein sequence ID" value="GBN80616.1"/>
    <property type="molecule type" value="Genomic_DNA"/>
</dbReference>
<dbReference type="AlphaFoldDB" id="A0A4Y2RZ51"/>
<evidence type="ECO:0000313" key="3">
    <source>
        <dbReference type="Proteomes" id="UP000499080"/>
    </source>
</evidence>
<evidence type="ECO:0008006" key="4">
    <source>
        <dbReference type="Google" id="ProtNLM"/>
    </source>
</evidence>
<keyword evidence="3" id="KW-1185">Reference proteome</keyword>
<evidence type="ECO:0000313" key="1">
    <source>
        <dbReference type="EMBL" id="GBN80616.1"/>
    </source>
</evidence>
<dbReference type="OrthoDB" id="6471039at2759"/>